<sequence>MPSTPVCMGSLNFLSSPNQHICGIPPPLRTHLAHKTASVTTPHLLPPAAEPDHVYPAMSLISTSRDYTFSVTLPVVNRVAMITVSANRGDKLKVIADAWPMQNNCHYEWNIIFPPLDIDMLGVKAKFSPDGHLALNVPRLSRSMANCIC</sequence>
<keyword evidence="2" id="KW-1185">Reference proteome</keyword>
<evidence type="ECO:0000313" key="1">
    <source>
        <dbReference type="EMBL" id="TFK62557.1"/>
    </source>
</evidence>
<proteinExistence type="predicted"/>
<organism evidence="1 2">
    <name type="scientific">Pluteus cervinus</name>
    <dbReference type="NCBI Taxonomy" id="181527"/>
    <lineage>
        <taxon>Eukaryota</taxon>
        <taxon>Fungi</taxon>
        <taxon>Dikarya</taxon>
        <taxon>Basidiomycota</taxon>
        <taxon>Agaricomycotina</taxon>
        <taxon>Agaricomycetes</taxon>
        <taxon>Agaricomycetidae</taxon>
        <taxon>Agaricales</taxon>
        <taxon>Pluteineae</taxon>
        <taxon>Pluteaceae</taxon>
        <taxon>Pluteus</taxon>
    </lineage>
</organism>
<evidence type="ECO:0000313" key="2">
    <source>
        <dbReference type="Proteomes" id="UP000308600"/>
    </source>
</evidence>
<dbReference type="EMBL" id="ML208574">
    <property type="protein sequence ID" value="TFK62557.1"/>
    <property type="molecule type" value="Genomic_DNA"/>
</dbReference>
<name>A0ACD3ACI6_9AGAR</name>
<dbReference type="Proteomes" id="UP000308600">
    <property type="component" value="Unassembled WGS sequence"/>
</dbReference>
<accession>A0ACD3ACI6</accession>
<gene>
    <name evidence="1" type="ORF">BDN72DRAFT_848537</name>
</gene>
<protein>
    <submittedName>
        <fullName evidence="1">Uncharacterized protein</fullName>
    </submittedName>
</protein>
<reference evidence="1 2" key="1">
    <citation type="journal article" date="2019" name="Nat. Ecol. Evol.">
        <title>Megaphylogeny resolves global patterns of mushroom evolution.</title>
        <authorList>
            <person name="Varga T."/>
            <person name="Krizsan K."/>
            <person name="Foldi C."/>
            <person name="Dima B."/>
            <person name="Sanchez-Garcia M."/>
            <person name="Sanchez-Ramirez S."/>
            <person name="Szollosi G.J."/>
            <person name="Szarkandi J.G."/>
            <person name="Papp V."/>
            <person name="Albert L."/>
            <person name="Andreopoulos W."/>
            <person name="Angelini C."/>
            <person name="Antonin V."/>
            <person name="Barry K.W."/>
            <person name="Bougher N.L."/>
            <person name="Buchanan P."/>
            <person name="Buyck B."/>
            <person name="Bense V."/>
            <person name="Catcheside P."/>
            <person name="Chovatia M."/>
            <person name="Cooper J."/>
            <person name="Damon W."/>
            <person name="Desjardin D."/>
            <person name="Finy P."/>
            <person name="Geml J."/>
            <person name="Haridas S."/>
            <person name="Hughes K."/>
            <person name="Justo A."/>
            <person name="Karasinski D."/>
            <person name="Kautmanova I."/>
            <person name="Kiss B."/>
            <person name="Kocsube S."/>
            <person name="Kotiranta H."/>
            <person name="LaButti K.M."/>
            <person name="Lechner B.E."/>
            <person name="Liimatainen K."/>
            <person name="Lipzen A."/>
            <person name="Lukacs Z."/>
            <person name="Mihaltcheva S."/>
            <person name="Morgado L.N."/>
            <person name="Niskanen T."/>
            <person name="Noordeloos M.E."/>
            <person name="Ohm R.A."/>
            <person name="Ortiz-Santana B."/>
            <person name="Ovrebo C."/>
            <person name="Racz N."/>
            <person name="Riley R."/>
            <person name="Savchenko A."/>
            <person name="Shiryaev A."/>
            <person name="Soop K."/>
            <person name="Spirin V."/>
            <person name="Szebenyi C."/>
            <person name="Tomsovsky M."/>
            <person name="Tulloss R.E."/>
            <person name="Uehling J."/>
            <person name="Grigoriev I.V."/>
            <person name="Vagvolgyi C."/>
            <person name="Papp T."/>
            <person name="Martin F.M."/>
            <person name="Miettinen O."/>
            <person name="Hibbett D.S."/>
            <person name="Nagy L.G."/>
        </authorList>
    </citation>
    <scope>NUCLEOTIDE SEQUENCE [LARGE SCALE GENOMIC DNA]</scope>
    <source>
        <strain evidence="1 2">NL-1719</strain>
    </source>
</reference>